<dbReference type="EMBL" id="ML976057">
    <property type="protein sequence ID" value="KAF1940813.1"/>
    <property type="molecule type" value="Genomic_DNA"/>
</dbReference>
<dbReference type="Proteomes" id="UP000800038">
    <property type="component" value="Unassembled WGS sequence"/>
</dbReference>
<gene>
    <name evidence="2" type="ORF">EJ02DRAFT_322075</name>
</gene>
<feature type="region of interest" description="Disordered" evidence="1">
    <location>
        <begin position="1"/>
        <end position="35"/>
    </location>
</feature>
<dbReference type="OrthoDB" id="5089392at2759"/>
<name>A0A6A5SKY9_9PLEO</name>
<feature type="non-terminal residue" evidence="2">
    <location>
        <position position="1"/>
    </location>
</feature>
<organism evidence="2 3">
    <name type="scientific">Clathrospora elynae</name>
    <dbReference type="NCBI Taxonomy" id="706981"/>
    <lineage>
        <taxon>Eukaryota</taxon>
        <taxon>Fungi</taxon>
        <taxon>Dikarya</taxon>
        <taxon>Ascomycota</taxon>
        <taxon>Pezizomycotina</taxon>
        <taxon>Dothideomycetes</taxon>
        <taxon>Pleosporomycetidae</taxon>
        <taxon>Pleosporales</taxon>
        <taxon>Diademaceae</taxon>
        <taxon>Clathrospora</taxon>
    </lineage>
</organism>
<proteinExistence type="predicted"/>
<evidence type="ECO:0000313" key="3">
    <source>
        <dbReference type="Proteomes" id="UP000800038"/>
    </source>
</evidence>
<evidence type="ECO:0000313" key="2">
    <source>
        <dbReference type="EMBL" id="KAF1940813.1"/>
    </source>
</evidence>
<evidence type="ECO:0000256" key="1">
    <source>
        <dbReference type="SAM" id="MobiDB-lite"/>
    </source>
</evidence>
<sequence>RESVEVVPGEFSKPRVNGRSRRYTHSSARSEGAEGGKEFKYYGRHGNQWLFNDFSVSEAVSRGFRRVFGKERGNGEDWFERRER</sequence>
<feature type="non-terminal residue" evidence="2">
    <location>
        <position position="84"/>
    </location>
</feature>
<reference evidence="2" key="1">
    <citation type="journal article" date="2020" name="Stud. Mycol.">
        <title>101 Dothideomycetes genomes: a test case for predicting lifestyles and emergence of pathogens.</title>
        <authorList>
            <person name="Haridas S."/>
            <person name="Albert R."/>
            <person name="Binder M."/>
            <person name="Bloem J."/>
            <person name="Labutti K."/>
            <person name="Salamov A."/>
            <person name="Andreopoulos B."/>
            <person name="Baker S."/>
            <person name="Barry K."/>
            <person name="Bills G."/>
            <person name="Bluhm B."/>
            <person name="Cannon C."/>
            <person name="Castanera R."/>
            <person name="Culley D."/>
            <person name="Daum C."/>
            <person name="Ezra D."/>
            <person name="Gonzalez J."/>
            <person name="Henrissat B."/>
            <person name="Kuo A."/>
            <person name="Liang C."/>
            <person name="Lipzen A."/>
            <person name="Lutzoni F."/>
            <person name="Magnuson J."/>
            <person name="Mondo S."/>
            <person name="Nolan M."/>
            <person name="Ohm R."/>
            <person name="Pangilinan J."/>
            <person name="Park H.-J."/>
            <person name="Ramirez L."/>
            <person name="Alfaro M."/>
            <person name="Sun H."/>
            <person name="Tritt A."/>
            <person name="Yoshinaga Y."/>
            <person name="Zwiers L.-H."/>
            <person name="Turgeon B."/>
            <person name="Goodwin S."/>
            <person name="Spatafora J."/>
            <person name="Crous P."/>
            <person name="Grigoriev I."/>
        </authorList>
    </citation>
    <scope>NUCLEOTIDE SEQUENCE</scope>
    <source>
        <strain evidence="2">CBS 161.51</strain>
    </source>
</reference>
<dbReference type="AlphaFoldDB" id="A0A6A5SKY9"/>
<accession>A0A6A5SKY9</accession>
<protein>
    <submittedName>
        <fullName evidence="2">Uncharacterized protein</fullName>
    </submittedName>
</protein>
<keyword evidence="3" id="KW-1185">Reference proteome</keyword>